<proteinExistence type="predicted"/>
<evidence type="ECO:0000313" key="3">
    <source>
        <dbReference type="Proteomes" id="UP000594263"/>
    </source>
</evidence>
<protein>
    <submittedName>
        <fullName evidence="2">Uncharacterized protein</fullName>
    </submittedName>
</protein>
<evidence type="ECO:0000313" key="2">
    <source>
        <dbReference type="EnsemblPlants" id="Kaladp0054s0039.1.v1.1"/>
    </source>
</evidence>
<sequence>MVQDKEGSVSIHRVRLITKASANLDRKRKCQGEQLAPPTPKHTCFAQAFMSETEPLENNSQASSFQTHLICHKTELTSHSDLSSVKDSNSVPGHSASITSSLGETRSDPECSNAYAYSYMMGECDSCDSAADGYPSLEDHLMGIEMHGNYANSECGNVAVELSKDKDLEDLLHSNCSKVNPNMFVLSSGRWVINQDAQYVTQKPTIDQEFEQYFSTLMLW</sequence>
<dbReference type="GO" id="GO:0005737">
    <property type="term" value="C:cytoplasm"/>
    <property type="evidence" value="ECO:0007669"/>
    <property type="project" value="TreeGrafter"/>
</dbReference>
<accession>A0A7N0U4G8</accession>
<dbReference type="GO" id="GO:0061608">
    <property type="term" value="F:nuclear import signal receptor activity"/>
    <property type="evidence" value="ECO:0007669"/>
    <property type="project" value="TreeGrafter"/>
</dbReference>
<feature type="region of interest" description="Disordered" evidence="1">
    <location>
        <begin position="82"/>
        <end position="103"/>
    </location>
</feature>
<dbReference type="EnsemblPlants" id="Kaladp0054s0039.1.v1.1">
    <property type="protein sequence ID" value="Kaladp0054s0039.1.v1.1"/>
    <property type="gene ID" value="Kaladp0054s0039.v1.1"/>
</dbReference>
<dbReference type="Gramene" id="Kaladp0054s0039.1.v1.1">
    <property type="protein sequence ID" value="Kaladp0054s0039.1.v1.1"/>
    <property type="gene ID" value="Kaladp0054s0039.v1.1"/>
</dbReference>
<dbReference type="GO" id="GO:0051457">
    <property type="term" value="P:maintenance of protein location in nucleus"/>
    <property type="evidence" value="ECO:0007669"/>
    <property type="project" value="TreeGrafter"/>
</dbReference>
<dbReference type="AlphaFoldDB" id="A0A7N0U4G8"/>
<organism evidence="2 3">
    <name type="scientific">Kalanchoe fedtschenkoi</name>
    <name type="common">Lavender scallops</name>
    <name type="synonym">South American air plant</name>
    <dbReference type="NCBI Taxonomy" id="63787"/>
    <lineage>
        <taxon>Eukaryota</taxon>
        <taxon>Viridiplantae</taxon>
        <taxon>Streptophyta</taxon>
        <taxon>Embryophyta</taxon>
        <taxon>Tracheophyta</taxon>
        <taxon>Spermatophyta</taxon>
        <taxon>Magnoliopsida</taxon>
        <taxon>eudicotyledons</taxon>
        <taxon>Gunneridae</taxon>
        <taxon>Pentapetalae</taxon>
        <taxon>Saxifragales</taxon>
        <taxon>Crassulaceae</taxon>
        <taxon>Kalanchoe</taxon>
    </lineage>
</organism>
<dbReference type="Proteomes" id="UP000594263">
    <property type="component" value="Unplaced"/>
</dbReference>
<reference evidence="2" key="1">
    <citation type="submission" date="2021-01" db="UniProtKB">
        <authorList>
            <consortium name="EnsemblPlants"/>
        </authorList>
    </citation>
    <scope>IDENTIFICATION</scope>
</reference>
<dbReference type="InterPro" id="IPR037766">
    <property type="entry name" value="FHY1"/>
</dbReference>
<evidence type="ECO:0000256" key="1">
    <source>
        <dbReference type="SAM" id="MobiDB-lite"/>
    </source>
</evidence>
<dbReference type="PANTHER" id="PTHR37723">
    <property type="entry name" value="PROTEIN FAR-RED ELONGATED HYPOCOTYL 1"/>
    <property type="match status" value="1"/>
</dbReference>
<dbReference type="GO" id="GO:0016607">
    <property type="term" value="C:nuclear speck"/>
    <property type="evidence" value="ECO:0007669"/>
    <property type="project" value="TreeGrafter"/>
</dbReference>
<keyword evidence="3" id="KW-1185">Reference proteome</keyword>
<name>A0A7N0U4G8_KALFE</name>
<dbReference type="GO" id="GO:0009639">
    <property type="term" value="P:response to red or far red light"/>
    <property type="evidence" value="ECO:0007669"/>
    <property type="project" value="InterPro"/>
</dbReference>
<dbReference type="PANTHER" id="PTHR37723:SF1">
    <property type="entry name" value="PROTEIN FAR-RED-ELONGATED HYPOCOTYL 1-LIKE"/>
    <property type="match status" value="1"/>
</dbReference>